<dbReference type="InParanoid" id="A0A6P7GEF7"/>
<evidence type="ECO:0000256" key="1">
    <source>
        <dbReference type="SAM" id="Coils"/>
    </source>
</evidence>
<gene>
    <name evidence="3" type="primary">LOC114337130</name>
</gene>
<sequence>MFNYANMYFYTVIIFSVCLPIIWTNNLFFEKNLDTEISILKRKIKQSQEDLKELEMLALNTIKHTINDQQWEQRKTIKEYQKKMNDLKYVRHRNQPLASNMIKTNCINYENQETKKLMLKGNLQQCYPKKDIFNYLKQIKRRIQKLEKLATQILKSCRNSVQHIKVEICAHQKVTKIYQQIFYVKRDYISELKKLINNSNNCAKKINSGVHKRLNGILLQTKACVGKTF</sequence>
<feature type="transmembrane region" description="Helical" evidence="2">
    <location>
        <begin position="7"/>
        <end position="29"/>
    </location>
</feature>
<keyword evidence="2" id="KW-1133">Transmembrane helix</keyword>
<feature type="coiled-coil region" evidence="1">
    <location>
        <begin position="30"/>
        <end position="57"/>
    </location>
</feature>
<name>A0A6P7GEF7_DIAVI</name>
<keyword evidence="2" id="KW-0812">Transmembrane</keyword>
<dbReference type="AlphaFoldDB" id="A0A6P7GEF7"/>
<keyword evidence="2" id="KW-0472">Membrane</keyword>
<protein>
    <submittedName>
        <fullName evidence="3">Uncharacterized protein LOC114337130</fullName>
    </submittedName>
</protein>
<accession>A0A6P7GEF7</accession>
<evidence type="ECO:0000313" key="3">
    <source>
        <dbReference type="RefSeq" id="XP_028143328.1"/>
    </source>
</evidence>
<evidence type="ECO:0000256" key="2">
    <source>
        <dbReference type="SAM" id="Phobius"/>
    </source>
</evidence>
<dbReference type="RefSeq" id="XP_028143328.1">
    <property type="nucleotide sequence ID" value="XM_028287527.1"/>
</dbReference>
<organism evidence="3">
    <name type="scientific">Diabrotica virgifera virgifera</name>
    <name type="common">western corn rootworm</name>
    <dbReference type="NCBI Taxonomy" id="50390"/>
    <lineage>
        <taxon>Eukaryota</taxon>
        <taxon>Metazoa</taxon>
        <taxon>Ecdysozoa</taxon>
        <taxon>Arthropoda</taxon>
        <taxon>Hexapoda</taxon>
        <taxon>Insecta</taxon>
        <taxon>Pterygota</taxon>
        <taxon>Neoptera</taxon>
        <taxon>Endopterygota</taxon>
        <taxon>Coleoptera</taxon>
        <taxon>Polyphaga</taxon>
        <taxon>Cucujiformia</taxon>
        <taxon>Chrysomeloidea</taxon>
        <taxon>Chrysomelidae</taxon>
        <taxon>Galerucinae</taxon>
        <taxon>Diabroticina</taxon>
        <taxon>Diabroticites</taxon>
        <taxon>Diabrotica</taxon>
    </lineage>
</organism>
<proteinExistence type="predicted"/>
<reference evidence="3" key="1">
    <citation type="submission" date="2025-08" db="UniProtKB">
        <authorList>
            <consortium name="RefSeq"/>
        </authorList>
    </citation>
    <scope>IDENTIFICATION</scope>
    <source>
        <tissue evidence="3">Whole insect</tissue>
    </source>
</reference>
<keyword evidence="1" id="KW-0175">Coiled coil</keyword>